<dbReference type="Proteomes" id="UP001597548">
    <property type="component" value="Unassembled WGS sequence"/>
</dbReference>
<evidence type="ECO:0000313" key="2">
    <source>
        <dbReference type="Proteomes" id="UP001597548"/>
    </source>
</evidence>
<proteinExistence type="predicted"/>
<dbReference type="EMBL" id="JBHUOS010000008">
    <property type="protein sequence ID" value="MFD2915834.1"/>
    <property type="molecule type" value="Genomic_DNA"/>
</dbReference>
<evidence type="ECO:0008006" key="3">
    <source>
        <dbReference type="Google" id="ProtNLM"/>
    </source>
</evidence>
<accession>A0ABW5ZS91</accession>
<evidence type="ECO:0000313" key="1">
    <source>
        <dbReference type="EMBL" id="MFD2915834.1"/>
    </source>
</evidence>
<comment type="caution">
    <text evidence="1">The sequence shown here is derived from an EMBL/GenBank/DDBJ whole genome shotgun (WGS) entry which is preliminary data.</text>
</comment>
<protein>
    <recommendedName>
        <fullName evidence="3">GIY-YIG domain-containing protein</fullName>
    </recommendedName>
</protein>
<organism evidence="1 2">
    <name type="scientific">Psychroserpens luteus</name>
    <dbReference type="NCBI Taxonomy" id="1434066"/>
    <lineage>
        <taxon>Bacteria</taxon>
        <taxon>Pseudomonadati</taxon>
        <taxon>Bacteroidota</taxon>
        <taxon>Flavobacteriia</taxon>
        <taxon>Flavobacteriales</taxon>
        <taxon>Flavobacteriaceae</taxon>
        <taxon>Psychroserpens</taxon>
    </lineage>
</organism>
<gene>
    <name evidence="1" type="ORF">ACFS29_09300</name>
</gene>
<reference evidence="2" key="1">
    <citation type="journal article" date="2019" name="Int. J. Syst. Evol. Microbiol.">
        <title>The Global Catalogue of Microorganisms (GCM) 10K type strain sequencing project: providing services to taxonomists for standard genome sequencing and annotation.</title>
        <authorList>
            <consortium name="The Broad Institute Genomics Platform"/>
            <consortium name="The Broad Institute Genome Sequencing Center for Infectious Disease"/>
            <person name="Wu L."/>
            <person name="Ma J."/>
        </authorList>
    </citation>
    <scope>NUCLEOTIDE SEQUENCE [LARGE SCALE GENOMIC DNA]</scope>
    <source>
        <strain evidence="2">KCTC 32514</strain>
    </source>
</reference>
<keyword evidence="2" id="KW-1185">Reference proteome</keyword>
<name>A0ABW5ZS91_9FLAO</name>
<sequence length="154" mass="17936">MIDRFTNWVKWEDRNDLEGLNYPGIYCIAVSGKSLTKFSFIPELEYIGMTNSKGGLKNRLNQFGATIRMKSINHGGADRFLYQYEDFEVIKDNIYVAICSFKCDTKNPTPKDLRIMGEVAKCEYDCWAIYIENNGRYPKFNDMSNSLKYSKTKR</sequence>
<dbReference type="RefSeq" id="WP_194509281.1">
    <property type="nucleotide sequence ID" value="NZ_JADILU010000007.1"/>
</dbReference>